<evidence type="ECO:0000313" key="2">
    <source>
        <dbReference type="EMBL" id="ADW74416.1"/>
    </source>
</evidence>
<dbReference type="InterPro" id="IPR035919">
    <property type="entry name" value="EAL_sf"/>
</dbReference>
<name>A0A0H3FB72_RAHSY</name>
<dbReference type="RefSeq" id="WP_013576115.1">
    <property type="nucleotide sequence ID" value="NC_015061.1"/>
</dbReference>
<dbReference type="AlphaFoldDB" id="A0A0H3FB72"/>
<dbReference type="Gene3D" id="3.20.20.450">
    <property type="entry name" value="EAL domain"/>
    <property type="match status" value="1"/>
</dbReference>
<accession>A0A0H3FB72</accession>
<evidence type="ECO:0000313" key="3">
    <source>
        <dbReference type="Proteomes" id="UP000007257"/>
    </source>
</evidence>
<dbReference type="GeneID" id="95416644"/>
<dbReference type="HOGENOM" id="CLU_089254_1_1_6"/>
<reference evidence="2 3" key="2">
    <citation type="journal article" date="2012" name="J. Bacteriol.">
        <title>Complete Genome Sequence of Rahnella sp. Strain Y9602, a Gammaproteobacterium Isolate from Metal- and Radionuclide-Contaminated Soil.</title>
        <authorList>
            <person name="Martinez R.J."/>
            <person name="Bruce D."/>
            <person name="Detter C."/>
            <person name="Goodwin L.A."/>
            <person name="Han J."/>
            <person name="Han C.S."/>
            <person name="Held B."/>
            <person name="Land M.L."/>
            <person name="Mikhailova N."/>
            <person name="Nolan M."/>
            <person name="Pennacchio L."/>
            <person name="Pitluck S."/>
            <person name="Tapia R."/>
            <person name="Woyke T."/>
            <person name="Sobecky P.A."/>
        </authorList>
    </citation>
    <scope>NUCLEOTIDE SEQUENCE [LARGE SCALE GENOMIC DNA]</scope>
    <source>
        <strain evidence="2 3">Y9602</strain>
    </source>
</reference>
<dbReference type="Pfam" id="PF00563">
    <property type="entry name" value="EAL"/>
    <property type="match status" value="1"/>
</dbReference>
<dbReference type="EMBL" id="CP002505">
    <property type="protein sequence ID" value="ADW74416.1"/>
    <property type="molecule type" value="Genomic_DNA"/>
</dbReference>
<reference evidence="3" key="1">
    <citation type="submission" date="2011-01" db="EMBL/GenBank/DDBJ databases">
        <title>Complete sequence of chromosome of Rahnella sp. Y9602.</title>
        <authorList>
            <consortium name="US DOE Joint Genome Institute"/>
            <person name="Lucas S."/>
            <person name="Copeland A."/>
            <person name="Lapidus A."/>
            <person name="Cheng J.-F."/>
            <person name="Goodwin L."/>
            <person name="Pitluck S."/>
            <person name="Lu M."/>
            <person name="Detter J.C."/>
            <person name="Han C."/>
            <person name="Tapia R."/>
            <person name="Land M."/>
            <person name="Hauser L."/>
            <person name="Kyrpides N."/>
            <person name="Ivanova N."/>
            <person name="Ovchinnikova G."/>
            <person name="Pagani I."/>
            <person name="Sobecky P.A."/>
            <person name="Martinez R.J."/>
            <person name="Woyke T."/>
        </authorList>
    </citation>
    <scope>NUCLEOTIDE SEQUENCE [LARGE SCALE GENOMIC DNA]</scope>
    <source>
        <strain evidence="3">Y9602</strain>
    </source>
</reference>
<dbReference type="PROSITE" id="PS50883">
    <property type="entry name" value="EAL"/>
    <property type="match status" value="1"/>
</dbReference>
<evidence type="ECO:0000259" key="1">
    <source>
        <dbReference type="PROSITE" id="PS50883"/>
    </source>
</evidence>
<dbReference type="eggNOG" id="COG2200">
    <property type="taxonomic scope" value="Bacteria"/>
</dbReference>
<organism evidence="2 3">
    <name type="scientific">Rahnella sp. (strain Y9602)</name>
    <dbReference type="NCBI Taxonomy" id="2703885"/>
    <lineage>
        <taxon>Bacteria</taxon>
        <taxon>Pseudomonadati</taxon>
        <taxon>Pseudomonadota</taxon>
        <taxon>Gammaproteobacteria</taxon>
        <taxon>Enterobacterales</taxon>
        <taxon>Yersiniaceae</taxon>
        <taxon>Rahnella</taxon>
    </lineage>
</organism>
<dbReference type="KEGG" id="rah:Rahaq_2813"/>
<proteinExistence type="predicted"/>
<protein>
    <submittedName>
        <fullName evidence="2">Diguanylate phosphodiesterase</fullName>
    </submittedName>
</protein>
<dbReference type="Proteomes" id="UP000007257">
    <property type="component" value="Chromosome"/>
</dbReference>
<dbReference type="SUPFAM" id="SSF141868">
    <property type="entry name" value="EAL domain-like"/>
    <property type="match status" value="1"/>
</dbReference>
<dbReference type="InterPro" id="IPR001633">
    <property type="entry name" value="EAL_dom"/>
</dbReference>
<feature type="domain" description="EAL" evidence="1">
    <location>
        <begin position="1"/>
        <end position="240"/>
    </location>
</feature>
<sequence>MKIQFDTAFNSSYLCQPVYTIDGKLLAIELICRFSSADSKLVMPTELVLNLLTPQQLLRFLNEQQIWAGEHARWFSDNQVILNISVEEKQVALLLEDENLRNAFSMHTFIHLNLSESFPRLSEGKNNQQLVALKQYFPLCLENFGSGTINMVPVFDHLFQWVKLDKNLFWQLCEGEHFTIVMPSLIRNVNRFCRNIVVDGLDSQDYFDALRKVEIQGVKGLLWPGVEPAELDSLLVRPTQFH</sequence>
<dbReference type="OrthoDB" id="8552213at2"/>
<gene>
    <name evidence="2" type="ordered locus">Rahaq_2813</name>
</gene>